<dbReference type="Pfam" id="PF12680">
    <property type="entry name" value="SnoaL_2"/>
    <property type="match status" value="1"/>
</dbReference>
<sequence length="123" mass="13061">MSDRAKKVAAAENLLAMLSSQDLDGIMAAYAAEPTVHDPVGTEPKVGREAVRAFYESVVPLKPTATLLGPVTVSGDYAAFQFKLELTIGDNLVTVYATEMLRFDEALLVTEMTAVPDLEAAAG</sequence>
<dbReference type="Gene3D" id="3.10.450.50">
    <property type="match status" value="1"/>
</dbReference>
<dbReference type="Proteomes" id="UP001551482">
    <property type="component" value="Unassembled WGS sequence"/>
</dbReference>
<evidence type="ECO:0000259" key="1">
    <source>
        <dbReference type="Pfam" id="PF12680"/>
    </source>
</evidence>
<name>A0ABV3DA70_9ACTN</name>
<dbReference type="InterPro" id="IPR032710">
    <property type="entry name" value="NTF2-like_dom_sf"/>
</dbReference>
<organism evidence="2 3">
    <name type="scientific">Streptodolium elevatio</name>
    <dbReference type="NCBI Taxonomy" id="3157996"/>
    <lineage>
        <taxon>Bacteria</taxon>
        <taxon>Bacillati</taxon>
        <taxon>Actinomycetota</taxon>
        <taxon>Actinomycetes</taxon>
        <taxon>Kitasatosporales</taxon>
        <taxon>Streptomycetaceae</taxon>
        <taxon>Streptodolium</taxon>
    </lineage>
</organism>
<accession>A0ABV3DA70</accession>
<feature type="domain" description="SnoaL-like" evidence="1">
    <location>
        <begin position="12"/>
        <end position="105"/>
    </location>
</feature>
<dbReference type="RefSeq" id="WP_358347372.1">
    <property type="nucleotide sequence ID" value="NZ_JBEZFP010000002.1"/>
</dbReference>
<dbReference type="InterPro" id="IPR037401">
    <property type="entry name" value="SnoaL-like"/>
</dbReference>
<dbReference type="SUPFAM" id="SSF54427">
    <property type="entry name" value="NTF2-like"/>
    <property type="match status" value="1"/>
</dbReference>
<evidence type="ECO:0000313" key="3">
    <source>
        <dbReference type="Proteomes" id="UP001551482"/>
    </source>
</evidence>
<gene>
    <name evidence="2" type="ORF">AB0C36_01170</name>
</gene>
<keyword evidence="3" id="KW-1185">Reference proteome</keyword>
<proteinExistence type="predicted"/>
<reference evidence="2 3" key="1">
    <citation type="submission" date="2024-06" db="EMBL/GenBank/DDBJ databases">
        <title>The Natural Products Discovery Center: Release of the First 8490 Sequenced Strains for Exploring Actinobacteria Biosynthetic Diversity.</title>
        <authorList>
            <person name="Kalkreuter E."/>
            <person name="Kautsar S.A."/>
            <person name="Yang D."/>
            <person name="Bader C.D."/>
            <person name="Teijaro C.N."/>
            <person name="Fluegel L."/>
            <person name="Davis C.M."/>
            <person name="Simpson J.R."/>
            <person name="Lauterbach L."/>
            <person name="Steele A.D."/>
            <person name="Gui C."/>
            <person name="Meng S."/>
            <person name="Li G."/>
            <person name="Viehrig K."/>
            <person name="Ye F."/>
            <person name="Su P."/>
            <person name="Kiefer A.F."/>
            <person name="Nichols A."/>
            <person name="Cepeda A.J."/>
            <person name="Yan W."/>
            <person name="Fan B."/>
            <person name="Jiang Y."/>
            <person name="Adhikari A."/>
            <person name="Zheng C.-J."/>
            <person name="Schuster L."/>
            <person name="Cowan T.M."/>
            <person name="Smanski M.J."/>
            <person name="Chevrette M.G."/>
            <person name="De Carvalho L.P.S."/>
            <person name="Shen B."/>
        </authorList>
    </citation>
    <scope>NUCLEOTIDE SEQUENCE [LARGE SCALE GENOMIC DNA]</scope>
    <source>
        <strain evidence="2 3">NPDC048946</strain>
    </source>
</reference>
<dbReference type="EMBL" id="JBEZFP010000002">
    <property type="protein sequence ID" value="MEU8132099.1"/>
    <property type="molecule type" value="Genomic_DNA"/>
</dbReference>
<evidence type="ECO:0000313" key="2">
    <source>
        <dbReference type="EMBL" id="MEU8132099.1"/>
    </source>
</evidence>
<protein>
    <submittedName>
        <fullName evidence="2">Nuclear transport factor 2 family protein</fullName>
    </submittedName>
</protein>
<comment type="caution">
    <text evidence="2">The sequence shown here is derived from an EMBL/GenBank/DDBJ whole genome shotgun (WGS) entry which is preliminary data.</text>
</comment>